<dbReference type="InterPro" id="IPR003593">
    <property type="entry name" value="AAA+_ATPase"/>
</dbReference>
<accession>A0A369AYT0</accession>
<dbReference type="InterPro" id="IPR027417">
    <property type="entry name" value="P-loop_NTPase"/>
</dbReference>
<sequence>MVMKIQNLTYYIGERLLLEIPNLTIPSNSKIGIVGKNGSGKTTLLKLISGELEPDEGSIDYQGEIAMIDQFIAIDSNKSGGEQTKEKIRKSIHQGTSLVLADEPTNHLDSRGREYLMKELRRFDGTVLMVSHDRDFLNQMCEEMIEISDGKVSHYPGNYDQYLVQKEIEEKEQLRKYDSYVKEKERLSTSINELHNKSAGIKKAPKRMGNSEARLHTRGKGTIAKGVISRQAQRIETRLEKLEKIEKPWQKKELHIPFSEGQKIHKINVVEVDNLNLSVDEKILLKNASFKIKTGVRTAFVGANGVGKTTLLKAILNKKKPITVSQKAKFAYFSQSFNQLDEAKSILDNVQQTSIHDPQVARDLLAHLLFRGSEVNKRVAVLSGGERTKVAIAKLILGDSNVLVLDEPTNHLDIESLEVLEESLKAYQGTIIFVSHDPYFIKNVAEEILAIKNKSVINLTQGTAIKKRDSKKEDKMVLEMRKTMVLSELSFSTDESRKNSLEKELCEITKKLRNL</sequence>
<gene>
    <name evidence="2" type="ORF">CBF32_06010</name>
</gene>
<dbReference type="GO" id="GO:0016887">
    <property type="term" value="F:ATP hydrolysis activity"/>
    <property type="evidence" value="ECO:0007669"/>
    <property type="project" value="InterPro"/>
</dbReference>
<feature type="domain" description="ABC transporter" evidence="1">
    <location>
        <begin position="270"/>
        <end position="478"/>
    </location>
</feature>
<evidence type="ECO:0000313" key="2">
    <source>
        <dbReference type="EMBL" id="RSU02819.1"/>
    </source>
</evidence>
<evidence type="ECO:0000313" key="3">
    <source>
        <dbReference type="Proteomes" id="UP000288197"/>
    </source>
</evidence>
<dbReference type="CDD" id="cd03221">
    <property type="entry name" value="ABCF_EF-3"/>
    <property type="match status" value="2"/>
</dbReference>
<dbReference type="NCBIfam" id="NF000355">
    <property type="entry name" value="ribo_prot_ABC_F"/>
    <property type="match status" value="1"/>
</dbReference>
<dbReference type="PROSITE" id="PS50893">
    <property type="entry name" value="ABC_TRANSPORTER_2"/>
    <property type="match status" value="2"/>
</dbReference>
<dbReference type="Pfam" id="PF12848">
    <property type="entry name" value="ABC_tran_Xtn"/>
    <property type="match status" value="1"/>
</dbReference>
<name>A0A369AYT0_9ENTE</name>
<dbReference type="Gene3D" id="3.40.50.300">
    <property type="entry name" value="P-loop containing nucleotide triphosphate hydrolases"/>
    <property type="match status" value="3"/>
</dbReference>
<dbReference type="EMBL" id="NGJX01000004">
    <property type="protein sequence ID" value="RSU02819.1"/>
    <property type="molecule type" value="Genomic_DNA"/>
</dbReference>
<dbReference type="InterPro" id="IPR017871">
    <property type="entry name" value="ABC_transporter-like_CS"/>
</dbReference>
<dbReference type="PANTHER" id="PTHR42855">
    <property type="entry name" value="ABC TRANSPORTER ATP-BINDING SUBUNIT"/>
    <property type="match status" value="1"/>
</dbReference>
<organism evidence="2 3">
    <name type="scientific">Vagococcus fluvialis</name>
    <dbReference type="NCBI Taxonomy" id="2738"/>
    <lineage>
        <taxon>Bacteria</taxon>
        <taxon>Bacillati</taxon>
        <taxon>Bacillota</taxon>
        <taxon>Bacilli</taxon>
        <taxon>Lactobacillales</taxon>
        <taxon>Enterococcaceae</taxon>
        <taxon>Vagococcus</taxon>
    </lineage>
</organism>
<dbReference type="SMART" id="SM00382">
    <property type="entry name" value="AAA"/>
    <property type="match status" value="2"/>
</dbReference>
<dbReference type="Proteomes" id="UP000288197">
    <property type="component" value="Unassembled WGS sequence"/>
</dbReference>
<dbReference type="GO" id="GO:0005524">
    <property type="term" value="F:ATP binding"/>
    <property type="evidence" value="ECO:0007669"/>
    <property type="project" value="InterPro"/>
</dbReference>
<dbReference type="Pfam" id="PF00005">
    <property type="entry name" value="ABC_tran"/>
    <property type="match status" value="2"/>
</dbReference>
<dbReference type="PROSITE" id="PS00211">
    <property type="entry name" value="ABC_TRANSPORTER_1"/>
    <property type="match status" value="1"/>
</dbReference>
<dbReference type="AlphaFoldDB" id="A0A369AYT0"/>
<protein>
    <recommendedName>
        <fullName evidence="1">ABC transporter domain-containing protein</fullName>
    </recommendedName>
</protein>
<keyword evidence="3" id="KW-1185">Reference proteome</keyword>
<dbReference type="InterPro" id="IPR051309">
    <property type="entry name" value="ABCF_ATPase"/>
</dbReference>
<dbReference type="InterPro" id="IPR032781">
    <property type="entry name" value="ABC_tran_Xtn"/>
</dbReference>
<dbReference type="PANTHER" id="PTHR42855:SF2">
    <property type="entry name" value="DRUG RESISTANCE ABC TRANSPORTER,ATP-BINDING PROTEIN"/>
    <property type="match status" value="1"/>
</dbReference>
<proteinExistence type="predicted"/>
<feature type="domain" description="ABC transporter" evidence="1">
    <location>
        <begin position="3"/>
        <end position="174"/>
    </location>
</feature>
<reference evidence="2 3" key="1">
    <citation type="submission" date="2017-05" db="EMBL/GenBank/DDBJ databases">
        <title>Vagococcus spp. assemblies.</title>
        <authorList>
            <person name="Gulvik C.A."/>
        </authorList>
    </citation>
    <scope>NUCLEOTIDE SEQUENCE [LARGE SCALE GENOMIC DNA]</scope>
    <source>
        <strain evidence="2 3">NCFB 2497</strain>
    </source>
</reference>
<dbReference type="SUPFAM" id="SSF52540">
    <property type="entry name" value="P-loop containing nucleoside triphosphate hydrolases"/>
    <property type="match status" value="2"/>
</dbReference>
<evidence type="ECO:0000259" key="1">
    <source>
        <dbReference type="PROSITE" id="PS50893"/>
    </source>
</evidence>
<dbReference type="InterPro" id="IPR003439">
    <property type="entry name" value="ABC_transporter-like_ATP-bd"/>
</dbReference>
<comment type="caution">
    <text evidence="2">The sequence shown here is derived from an EMBL/GenBank/DDBJ whole genome shotgun (WGS) entry which is preliminary data.</text>
</comment>